<dbReference type="AlphaFoldDB" id="A0A6A3C3R6"/>
<evidence type="ECO:0000313" key="1">
    <source>
        <dbReference type="EMBL" id="KAE8722967.1"/>
    </source>
</evidence>
<organism evidence="1 2">
    <name type="scientific">Hibiscus syriacus</name>
    <name type="common">Rose of Sharon</name>
    <dbReference type="NCBI Taxonomy" id="106335"/>
    <lineage>
        <taxon>Eukaryota</taxon>
        <taxon>Viridiplantae</taxon>
        <taxon>Streptophyta</taxon>
        <taxon>Embryophyta</taxon>
        <taxon>Tracheophyta</taxon>
        <taxon>Spermatophyta</taxon>
        <taxon>Magnoliopsida</taxon>
        <taxon>eudicotyledons</taxon>
        <taxon>Gunneridae</taxon>
        <taxon>Pentapetalae</taxon>
        <taxon>rosids</taxon>
        <taxon>malvids</taxon>
        <taxon>Malvales</taxon>
        <taxon>Malvaceae</taxon>
        <taxon>Malvoideae</taxon>
        <taxon>Hibiscus</taxon>
    </lineage>
</organism>
<protein>
    <submittedName>
        <fullName evidence="1">Uncharacterized protein</fullName>
    </submittedName>
</protein>
<name>A0A6A3C3R6_HIBSY</name>
<comment type="caution">
    <text evidence="1">The sequence shown here is derived from an EMBL/GenBank/DDBJ whole genome shotgun (WGS) entry which is preliminary data.</text>
</comment>
<dbReference type="EMBL" id="VEPZ02000548">
    <property type="protein sequence ID" value="KAE8722967.1"/>
    <property type="molecule type" value="Genomic_DNA"/>
</dbReference>
<gene>
    <name evidence="1" type="ORF">F3Y22_tig00013285pilonHSYRG00127</name>
</gene>
<dbReference type="Proteomes" id="UP000436088">
    <property type="component" value="Unassembled WGS sequence"/>
</dbReference>
<keyword evidence="2" id="KW-1185">Reference proteome</keyword>
<accession>A0A6A3C3R6</accession>
<proteinExistence type="predicted"/>
<evidence type="ECO:0000313" key="2">
    <source>
        <dbReference type="Proteomes" id="UP000436088"/>
    </source>
</evidence>
<reference evidence="1" key="1">
    <citation type="submission" date="2019-09" db="EMBL/GenBank/DDBJ databases">
        <title>Draft genome information of white flower Hibiscus syriacus.</title>
        <authorList>
            <person name="Kim Y.-M."/>
        </authorList>
    </citation>
    <scope>NUCLEOTIDE SEQUENCE [LARGE SCALE GENOMIC DNA]</scope>
    <source>
        <strain evidence="1">YM2019G1</strain>
    </source>
</reference>
<sequence length="197" mass="21582">MNSITDTGIHRFTASTPNQIHRAVENRNLSATARDFFITAAKVPMPPPISMPRRIAELADLANCMNCEMGRSSSEVKIGKGVKGREEGGFDGVFEKHRLRGSGWQPLRISVSWRSGSKGQVEKGEYDGTGIQRRGGREWVVAHEVVNGGAYGVQLPYEVVGNGGRKRRLGGLNGGGEMIKERMVATMTKRRMNSNPL</sequence>